<accession>A0A132AJ80</accession>
<dbReference type="Proteomes" id="UP000616769">
    <property type="component" value="Unassembled WGS sequence"/>
</dbReference>
<dbReference type="AlphaFoldDB" id="A0A132AJ80"/>
<dbReference type="EMBL" id="JXLN01015269">
    <property type="protein sequence ID" value="KPM10510.1"/>
    <property type="molecule type" value="Genomic_DNA"/>
</dbReference>
<dbReference type="VEuPathDB" id="VectorBase:SSCA010172"/>
<evidence type="ECO:0000313" key="2">
    <source>
        <dbReference type="Proteomes" id="UP000616769"/>
    </source>
</evidence>
<sequence length="59" mass="6751">MKQISVPIFLEFCSSVMEKNRLLLLPYEDVVVPDDFLVTKCPNFFSVAKQKGIKTSSIR</sequence>
<gene>
    <name evidence="1" type="ORF">QR98_0090660</name>
</gene>
<evidence type="ECO:0000313" key="1">
    <source>
        <dbReference type="EMBL" id="KPM10510.1"/>
    </source>
</evidence>
<name>A0A132AJ80_SARSC</name>
<proteinExistence type="predicted"/>
<organism evidence="1 2">
    <name type="scientific">Sarcoptes scabiei</name>
    <name type="common">Itch mite</name>
    <name type="synonym">Acarus scabiei</name>
    <dbReference type="NCBI Taxonomy" id="52283"/>
    <lineage>
        <taxon>Eukaryota</taxon>
        <taxon>Metazoa</taxon>
        <taxon>Ecdysozoa</taxon>
        <taxon>Arthropoda</taxon>
        <taxon>Chelicerata</taxon>
        <taxon>Arachnida</taxon>
        <taxon>Acari</taxon>
        <taxon>Acariformes</taxon>
        <taxon>Sarcoptiformes</taxon>
        <taxon>Astigmata</taxon>
        <taxon>Psoroptidia</taxon>
        <taxon>Sarcoptoidea</taxon>
        <taxon>Sarcoptidae</taxon>
        <taxon>Sarcoptinae</taxon>
        <taxon>Sarcoptes</taxon>
    </lineage>
</organism>
<protein>
    <submittedName>
        <fullName evidence="1">Uncharacterized protein</fullName>
    </submittedName>
</protein>
<reference evidence="1 2" key="1">
    <citation type="journal article" date="2015" name="Parasit. Vectors">
        <title>Draft genome of the scabies mite.</title>
        <authorList>
            <person name="Rider S.D.Jr."/>
            <person name="Morgan M.S."/>
            <person name="Arlian L.G."/>
        </authorList>
    </citation>
    <scope>NUCLEOTIDE SEQUENCE [LARGE SCALE GENOMIC DNA]</scope>
    <source>
        <strain evidence="1">Arlian Lab</strain>
    </source>
</reference>
<comment type="caution">
    <text evidence="1">The sequence shown here is derived from an EMBL/GenBank/DDBJ whole genome shotgun (WGS) entry which is preliminary data.</text>
</comment>